<sequence length="102" mass="10538">FNADITKMTNVALTKATGTSGSASSTSDYTMKIGGDDKCLTLQINTNGKVTFKGNTTSSKNACKETLKLSTVKAAFGGKDLTASGANTHTIDYSASGVKLDF</sequence>
<gene>
    <name evidence="1" type="ORF">AVCANL283_09035</name>
</gene>
<comment type="caution">
    <text evidence="1">The sequence shown here is derived from an EMBL/GenBank/DDBJ whole genome shotgun (WGS) entry which is preliminary data.</text>
</comment>
<evidence type="ECO:0000313" key="2">
    <source>
        <dbReference type="Proteomes" id="UP000786183"/>
    </source>
</evidence>
<accession>A0ABS7WTX7</accession>
<protein>
    <submittedName>
        <fullName evidence="1">Uncharacterized protein</fullName>
    </submittedName>
</protein>
<organism evidence="1 2">
    <name type="scientific">Campylobacter canadensis</name>
    <dbReference type="NCBI Taxonomy" id="449520"/>
    <lineage>
        <taxon>Bacteria</taxon>
        <taxon>Pseudomonadati</taxon>
        <taxon>Campylobacterota</taxon>
        <taxon>Epsilonproteobacteria</taxon>
        <taxon>Campylobacterales</taxon>
        <taxon>Campylobacteraceae</taxon>
        <taxon>Campylobacter</taxon>
    </lineage>
</organism>
<reference evidence="1 2" key="1">
    <citation type="submission" date="2020-07" db="EMBL/GenBank/DDBJ databases">
        <title>Transfer of Campylobacter canadensis to the novel genus Avispirillum gen. nov., that also includes two novel species recovered from migratory waterfowl: Avispirillum anseris sp. nov. and Avispirillum brantae sp. nov.</title>
        <authorList>
            <person name="Miller W.G."/>
            <person name="Chapman M.H."/>
            <person name="Yee E."/>
            <person name="Inglis G.D."/>
        </authorList>
    </citation>
    <scope>NUCLEOTIDE SEQUENCE [LARGE SCALE GENOMIC DNA]</scope>
    <source>
        <strain evidence="1 2">L283</strain>
    </source>
</reference>
<feature type="non-terminal residue" evidence="1">
    <location>
        <position position="1"/>
    </location>
</feature>
<keyword evidence="2" id="KW-1185">Reference proteome</keyword>
<proteinExistence type="predicted"/>
<dbReference type="Proteomes" id="UP000786183">
    <property type="component" value="Unassembled WGS sequence"/>
</dbReference>
<evidence type="ECO:0000313" key="1">
    <source>
        <dbReference type="EMBL" id="MBZ7988230.1"/>
    </source>
</evidence>
<name>A0ABS7WTX7_9BACT</name>
<dbReference type="EMBL" id="JACGBB010000102">
    <property type="protein sequence ID" value="MBZ7988230.1"/>
    <property type="molecule type" value="Genomic_DNA"/>
</dbReference>
<dbReference type="RefSeq" id="WP_224325638.1">
    <property type="nucleotide sequence ID" value="NZ_JACGBB010000102.1"/>
</dbReference>